<sequence>MKDYTHVKFDERILFKDLLLSNACKKKNGTLNLSEIARQINRSVDTVKREIKRFKNIENYTPVEAQKDYKKSVKNVLKKYLNLQKSN</sequence>
<dbReference type="KEGG" id="sphh:SDAV_002029"/>
<dbReference type="AlphaFoldDB" id="A0A345DRX3"/>
<name>A0A345DRX3_9MOLU</name>
<evidence type="ECO:0000313" key="2">
    <source>
        <dbReference type="Proteomes" id="UP000253689"/>
    </source>
</evidence>
<accession>A0A345DRX3</accession>
<dbReference type="EMBL" id="CP031088">
    <property type="protein sequence ID" value="AXF96964.1"/>
    <property type="molecule type" value="Genomic_DNA"/>
</dbReference>
<dbReference type="Proteomes" id="UP000253689">
    <property type="component" value="Chromosome"/>
</dbReference>
<reference evidence="2" key="1">
    <citation type="submission" date="2018-07" db="EMBL/GenBank/DDBJ databases">
        <title>Complete Genome Sequence of Spiroplasma phoeniceum.</title>
        <authorList>
            <person name="Davis R.E."/>
            <person name="Shao J.Y."/>
            <person name="Zhao Y."/>
            <person name="Silver A."/>
            <person name="Stump z."/>
            <person name="Gasparich G."/>
        </authorList>
    </citation>
    <scope>NUCLEOTIDE SEQUENCE [LARGE SCALE GENOMIC DNA]</scope>
    <source>
        <strain evidence="2">P40</strain>
    </source>
</reference>
<gene>
    <name evidence="1" type="ORF">SDAV_002029</name>
</gene>
<proteinExistence type="predicted"/>
<evidence type="ECO:0000313" key="1">
    <source>
        <dbReference type="EMBL" id="AXF96964.1"/>
    </source>
</evidence>
<organism evidence="1 2">
    <name type="scientific">Spiroplasma phoeniceum P40</name>
    <dbReference type="NCBI Taxonomy" id="1276259"/>
    <lineage>
        <taxon>Bacteria</taxon>
        <taxon>Bacillati</taxon>
        <taxon>Mycoplasmatota</taxon>
        <taxon>Mollicutes</taxon>
        <taxon>Entomoplasmatales</taxon>
        <taxon>Spiroplasmataceae</taxon>
        <taxon>Spiroplasma</taxon>
    </lineage>
</organism>
<keyword evidence="2" id="KW-1185">Reference proteome</keyword>
<protein>
    <submittedName>
        <fullName evidence="1">Transposase of is30 family protein</fullName>
    </submittedName>
</protein>